<dbReference type="InterPro" id="IPR050088">
    <property type="entry name" value="IspD/TarI_cytidylyltransf_bact"/>
</dbReference>
<dbReference type="Gene3D" id="3.90.550.10">
    <property type="entry name" value="Spore Coat Polysaccharide Biosynthesis Protein SpsA, Chain A"/>
    <property type="match status" value="1"/>
</dbReference>
<dbReference type="PATRIC" id="fig|1246626.3.peg.9"/>
<dbReference type="GO" id="GO:0019288">
    <property type="term" value="P:isopentenyl diphosphate biosynthetic process, methylerythritol 4-phosphate pathway"/>
    <property type="evidence" value="ECO:0007669"/>
    <property type="project" value="UniProtKB-UniRule"/>
</dbReference>
<dbReference type="InterPro" id="IPR018294">
    <property type="entry name" value="ISPD_synthase_CS"/>
</dbReference>
<dbReference type="InterPro" id="IPR001228">
    <property type="entry name" value="IspD"/>
</dbReference>
<dbReference type="Pfam" id="PF01128">
    <property type="entry name" value="IspD"/>
    <property type="match status" value="1"/>
</dbReference>
<sequence>MDYKAIVLAAGQGKRMNAGFNKQLIKLNAIPLIVHSLRLFEQDTCCKGIILVVSEEERETMQHLVQSFTLKKIEQIVIGGKERQDSVYAALEAMEPPTIVLIHDGARPFVSQKVIHAVAAEAAKQGGAIAAVPVKDTIKKVTEGTVCETVQRTQLWAAQTPQGFQYDLIVNAHQQARAANALGTDDASLLERQGKRVAIVESDYLNIKLTTAEDLLFAETIIRTKENREHDSNRTRV</sequence>
<protein>
    <recommendedName>
        <fullName evidence="7">2-C-methyl-D-erythritol 4-phosphate cytidylyltransferase</fullName>
        <ecNumber evidence="7">2.7.7.60</ecNumber>
    </recommendedName>
    <alternativeName>
        <fullName evidence="7">4-diphosphocytidyl-2C-methyl-D-erythritol synthase</fullName>
    </alternativeName>
    <alternativeName>
        <fullName evidence="7">MEP cytidylyltransferase</fullName>
        <shortName evidence="7">MCT</shortName>
    </alternativeName>
</protein>
<evidence type="ECO:0000313" key="8">
    <source>
        <dbReference type="EMBL" id="AIC92630.1"/>
    </source>
</evidence>
<evidence type="ECO:0000256" key="1">
    <source>
        <dbReference type="ARBA" id="ARBA00001282"/>
    </source>
</evidence>
<comment type="function">
    <text evidence="7">Catalyzes the formation of 4-diphosphocytidyl-2-C-methyl-D-erythritol from CTP and 2-C-methyl-D-erythritol 4-phosphate (MEP).</text>
</comment>
<feature type="site" description="Positions MEP for the nucleophilic attack" evidence="7">
    <location>
        <position position="208"/>
    </location>
</feature>
<dbReference type="NCBIfam" id="TIGR00453">
    <property type="entry name" value="ispD"/>
    <property type="match status" value="1"/>
</dbReference>
<dbReference type="SUPFAM" id="SSF53448">
    <property type="entry name" value="Nucleotide-diphospho-sugar transferases"/>
    <property type="match status" value="1"/>
</dbReference>
<organism evidence="8 9">
    <name type="scientific">Shouchella lehensis G1</name>
    <dbReference type="NCBI Taxonomy" id="1246626"/>
    <lineage>
        <taxon>Bacteria</taxon>
        <taxon>Bacillati</taxon>
        <taxon>Bacillota</taxon>
        <taxon>Bacilli</taxon>
        <taxon>Bacillales</taxon>
        <taxon>Bacillaceae</taxon>
        <taxon>Shouchella</taxon>
    </lineage>
</organism>
<proteinExistence type="inferred from homology"/>
<feature type="site" description="Transition state stabilizer" evidence="7">
    <location>
        <position position="22"/>
    </location>
</feature>
<evidence type="ECO:0000256" key="3">
    <source>
        <dbReference type="ARBA" id="ARBA00009789"/>
    </source>
</evidence>
<evidence type="ECO:0000256" key="2">
    <source>
        <dbReference type="ARBA" id="ARBA00004787"/>
    </source>
</evidence>
<keyword evidence="5 7" id="KW-0548">Nucleotidyltransferase</keyword>
<dbReference type="STRING" id="1246626.BleG1_0010"/>
<dbReference type="PANTHER" id="PTHR32125">
    <property type="entry name" value="2-C-METHYL-D-ERYTHRITOL 4-PHOSPHATE CYTIDYLYLTRANSFERASE, CHLOROPLASTIC"/>
    <property type="match status" value="1"/>
</dbReference>
<dbReference type="UniPathway" id="UPA00056">
    <property type="reaction ID" value="UER00093"/>
</dbReference>
<keyword evidence="6 7" id="KW-0414">Isoprene biosynthesis</keyword>
<accession>A0A060LRK6</accession>
<dbReference type="Proteomes" id="UP000027142">
    <property type="component" value="Chromosome"/>
</dbReference>
<dbReference type="EMBL" id="CP003923">
    <property type="protein sequence ID" value="AIC92630.1"/>
    <property type="molecule type" value="Genomic_DNA"/>
</dbReference>
<dbReference type="RefSeq" id="WP_038475747.1">
    <property type="nucleotide sequence ID" value="NZ_CP003923.1"/>
</dbReference>
<evidence type="ECO:0000256" key="6">
    <source>
        <dbReference type="ARBA" id="ARBA00023229"/>
    </source>
</evidence>
<feature type="site" description="Positions MEP for the nucleophilic attack" evidence="7">
    <location>
        <position position="152"/>
    </location>
</feature>
<evidence type="ECO:0000256" key="7">
    <source>
        <dbReference type="HAMAP-Rule" id="MF_00108"/>
    </source>
</evidence>
<dbReference type="HOGENOM" id="CLU_061281_2_2_9"/>
<dbReference type="InterPro" id="IPR029044">
    <property type="entry name" value="Nucleotide-diphossugar_trans"/>
</dbReference>
<evidence type="ECO:0000313" key="9">
    <source>
        <dbReference type="Proteomes" id="UP000027142"/>
    </source>
</evidence>
<dbReference type="PANTHER" id="PTHR32125:SF4">
    <property type="entry name" value="2-C-METHYL-D-ERYTHRITOL 4-PHOSPHATE CYTIDYLYLTRANSFERASE, CHLOROPLASTIC"/>
    <property type="match status" value="1"/>
</dbReference>
<reference evidence="8 9" key="1">
    <citation type="journal article" date="2014" name="Gene">
        <title>A comparative genomic analysis of the alkalitolerant soil bacterium Bacillus lehensis G1.</title>
        <authorList>
            <person name="Noor Y.M."/>
            <person name="Samsulrizal N.H."/>
            <person name="Jema'on N.A."/>
            <person name="Low K.O."/>
            <person name="Ramli A.N."/>
            <person name="Alias N.I."/>
            <person name="Damis S.I."/>
            <person name="Fuzi S.F."/>
            <person name="Isa M.N."/>
            <person name="Murad A.M."/>
            <person name="Raih M.F."/>
            <person name="Bakar F.D."/>
            <person name="Najimudin N."/>
            <person name="Mahadi N.M."/>
            <person name="Illias R.M."/>
        </authorList>
    </citation>
    <scope>NUCLEOTIDE SEQUENCE [LARGE SCALE GENOMIC DNA]</scope>
    <source>
        <strain evidence="8 9">G1</strain>
    </source>
</reference>
<evidence type="ECO:0000256" key="5">
    <source>
        <dbReference type="ARBA" id="ARBA00022695"/>
    </source>
</evidence>
<dbReference type="eggNOG" id="COG1211">
    <property type="taxonomic scope" value="Bacteria"/>
</dbReference>
<dbReference type="CDD" id="cd02516">
    <property type="entry name" value="CDP-ME_synthetase"/>
    <property type="match status" value="1"/>
</dbReference>
<dbReference type="KEGG" id="ble:BleG1_0010"/>
<comment type="catalytic activity">
    <reaction evidence="1 7">
        <text>2-C-methyl-D-erythritol 4-phosphate + CTP + H(+) = 4-CDP-2-C-methyl-D-erythritol + diphosphate</text>
        <dbReference type="Rhea" id="RHEA:13429"/>
        <dbReference type="ChEBI" id="CHEBI:15378"/>
        <dbReference type="ChEBI" id="CHEBI:33019"/>
        <dbReference type="ChEBI" id="CHEBI:37563"/>
        <dbReference type="ChEBI" id="CHEBI:57823"/>
        <dbReference type="ChEBI" id="CHEBI:58262"/>
        <dbReference type="EC" id="2.7.7.60"/>
    </reaction>
</comment>
<dbReference type="GO" id="GO:0050518">
    <property type="term" value="F:2-C-methyl-D-erythritol 4-phosphate cytidylyltransferase activity"/>
    <property type="evidence" value="ECO:0007669"/>
    <property type="project" value="UniProtKB-UniRule"/>
</dbReference>
<dbReference type="AlphaFoldDB" id="A0A060LRK6"/>
<dbReference type="EC" id="2.7.7.60" evidence="7"/>
<gene>
    <name evidence="7" type="primary">ispD</name>
    <name evidence="8" type="ORF">BleG1_0010</name>
</gene>
<evidence type="ECO:0000256" key="4">
    <source>
        <dbReference type="ARBA" id="ARBA00022679"/>
    </source>
</evidence>
<dbReference type="FunFam" id="3.90.550.10:FF:000003">
    <property type="entry name" value="2-C-methyl-D-erythritol 4-phosphate cytidylyltransferase"/>
    <property type="match status" value="1"/>
</dbReference>
<dbReference type="OrthoDB" id="9806837at2"/>
<dbReference type="InterPro" id="IPR034683">
    <property type="entry name" value="IspD/TarI"/>
</dbReference>
<keyword evidence="4 7" id="KW-0808">Transferase</keyword>
<dbReference type="PROSITE" id="PS01295">
    <property type="entry name" value="ISPD"/>
    <property type="match status" value="1"/>
</dbReference>
<keyword evidence="9" id="KW-1185">Reference proteome</keyword>
<comment type="similarity">
    <text evidence="3 7">Belongs to the IspD/TarI cytidylyltransferase family. IspD subfamily.</text>
</comment>
<comment type="pathway">
    <text evidence="2 7">Isoprenoid biosynthesis; isopentenyl diphosphate biosynthesis via DXP pathway; isopentenyl diphosphate from 1-deoxy-D-xylulose 5-phosphate: step 2/6.</text>
</comment>
<dbReference type="HAMAP" id="MF_00108">
    <property type="entry name" value="IspD"/>
    <property type="match status" value="1"/>
</dbReference>
<name>A0A060LRK6_9BACI</name>
<feature type="site" description="Transition state stabilizer" evidence="7">
    <location>
        <position position="15"/>
    </location>
</feature>